<evidence type="ECO:0000256" key="3">
    <source>
        <dbReference type="ARBA" id="ARBA00022989"/>
    </source>
</evidence>
<dbReference type="Gene3D" id="3.90.550.10">
    <property type="entry name" value="Spore Coat Polysaccharide Biosynthesis Protein SpsA, Chain A"/>
    <property type="match status" value="1"/>
</dbReference>
<dbReference type="RefSeq" id="WP_092083934.1">
    <property type="nucleotide sequence ID" value="NZ_FNEL01000003.1"/>
</dbReference>
<dbReference type="InterPro" id="IPR007267">
    <property type="entry name" value="GtrA_DPMS_TM"/>
</dbReference>
<evidence type="ECO:0000259" key="6">
    <source>
        <dbReference type="Pfam" id="PF00535"/>
    </source>
</evidence>
<keyword evidence="2 5" id="KW-0812">Transmembrane</keyword>
<dbReference type="PANTHER" id="PTHR48090">
    <property type="entry name" value="UNDECAPRENYL-PHOSPHATE 4-DEOXY-4-FORMAMIDO-L-ARABINOSE TRANSFERASE-RELATED"/>
    <property type="match status" value="1"/>
</dbReference>
<dbReference type="EMBL" id="PNHE01000002">
    <property type="protein sequence ID" value="PMC59045.1"/>
    <property type="molecule type" value="Genomic_DNA"/>
</dbReference>
<feature type="domain" description="GtrA/DPMS transmembrane" evidence="7">
    <location>
        <begin position="228"/>
        <end position="344"/>
    </location>
</feature>
<keyword evidence="8" id="KW-0808">Transferase</keyword>
<keyword evidence="4 5" id="KW-0472">Membrane</keyword>
<dbReference type="OrthoDB" id="9810303at2"/>
<keyword evidence="3 5" id="KW-1133">Transmembrane helix</keyword>
<comment type="subcellular location">
    <subcellularLocation>
        <location evidence="1">Membrane</location>
        <topology evidence="1">Multi-pass membrane protein</topology>
    </subcellularLocation>
</comment>
<dbReference type="Pfam" id="PF00535">
    <property type="entry name" value="Glycos_transf_2"/>
    <property type="match status" value="1"/>
</dbReference>
<dbReference type="STRING" id="84521.SAMN04487994_10033"/>
<organism evidence="8 9">
    <name type="scientific">Dolosicoccus paucivorans</name>
    <dbReference type="NCBI Taxonomy" id="84521"/>
    <lineage>
        <taxon>Bacteria</taxon>
        <taxon>Bacillati</taxon>
        <taxon>Bacillota</taxon>
        <taxon>Bacilli</taxon>
        <taxon>Lactobacillales</taxon>
        <taxon>Aerococcaceae</taxon>
        <taxon>Dolosicoccus</taxon>
    </lineage>
</organism>
<dbReference type="InterPro" id="IPR050256">
    <property type="entry name" value="Glycosyltransferase_2"/>
</dbReference>
<feature type="transmembrane region" description="Helical" evidence="5">
    <location>
        <begin position="294"/>
        <end position="316"/>
    </location>
</feature>
<evidence type="ECO:0000256" key="5">
    <source>
        <dbReference type="SAM" id="Phobius"/>
    </source>
</evidence>
<dbReference type="InterPro" id="IPR029044">
    <property type="entry name" value="Nucleotide-diphossugar_trans"/>
</dbReference>
<sequence length="350" mass="40102">MKHLAILIPSLEPDERLLTLLQRIRQKESTPTTIIVVNDGSAKSFDHYFQTAKDTYGVHLLTHEMNLGKGAALKTAFTYILDHLPFIQGVITIDSDGQHRYEDMVKVGETFLNHPHSLVLGVRHFTNDVPFKSRFGNILTRRILHLLTGINLQDTQTGLRVIPRSMLKELLKTQGDRFEYELNMLLDAKKLGVSLIQVPIETIYHNDNEGTHFRVIHDSVAIYGVFIKYLSSAIGSFLIDILSFFLLMKFFKQDTTQNIMLATVLSRGISSFSNYCLNRYYVFQDTSQQSLLKYYSLVLVQLILSGGLVSLIHRYLPFNVTWVKVIVDSGLFLLSYQIQKHLIFQSKKED</sequence>
<dbReference type="GO" id="GO:0016020">
    <property type="term" value="C:membrane"/>
    <property type="evidence" value="ECO:0007669"/>
    <property type="project" value="UniProtKB-SubCell"/>
</dbReference>
<accession>A0A1G8J1E4</accession>
<gene>
    <name evidence="8" type="ORF">CJ205_00855</name>
</gene>
<comment type="caution">
    <text evidence="8">The sequence shown here is derived from an EMBL/GenBank/DDBJ whole genome shotgun (WGS) entry which is preliminary data.</text>
</comment>
<evidence type="ECO:0000256" key="4">
    <source>
        <dbReference type="ARBA" id="ARBA00023136"/>
    </source>
</evidence>
<dbReference type="GO" id="GO:0016740">
    <property type="term" value="F:transferase activity"/>
    <property type="evidence" value="ECO:0007669"/>
    <property type="project" value="UniProtKB-KW"/>
</dbReference>
<dbReference type="Proteomes" id="UP000235682">
    <property type="component" value="Unassembled WGS sequence"/>
</dbReference>
<dbReference type="AlphaFoldDB" id="A0A1G8J1E4"/>
<feature type="domain" description="Glycosyltransferase 2-like" evidence="6">
    <location>
        <begin position="6"/>
        <end position="170"/>
    </location>
</feature>
<evidence type="ECO:0000259" key="7">
    <source>
        <dbReference type="Pfam" id="PF04138"/>
    </source>
</evidence>
<dbReference type="PANTHER" id="PTHR48090:SF7">
    <property type="entry name" value="RFBJ PROTEIN"/>
    <property type="match status" value="1"/>
</dbReference>
<name>A0A1G8J1E4_9LACT</name>
<evidence type="ECO:0000313" key="8">
    <source>
        <dbReference type="EMBL" id="PMC59045.1"/>
    </source>
</evidence>
<proteinExistence type="predicted"/>
<evidence type="ECO:0000256" key="2">
    <source>
        <dbReference type="ARBA" id="ARBA00022692"/>
    </source>
</evidence>
<dbReference type="Pfam" id="PF04138">
    <property type="entry name" value="GtrA_DPMS_TM"/>
    <property type="match status" value="1"/>
</dbReference>
<reference evidence="8 9" key="1">
    <citation type="submission" date="2017-09" db="EMBL/GenBank/DDBJ databases">
        <title>Bacterial strain isolated from the female urinary microbiota.</title>
        <authorList>
            <person name="Thomas-White K."/>
            <person name="Kumar N."/>
            <person name="Forster S."/>
            <person name="Putonti C."/>
            <person name="Lawley T."/>
            <person name="Wolfe A.J."/>
        </authorList>
    </citation>
    <scope>NUCLEOTIDE SEQUENCE [LARGE SCALE GENOMIC DNA]</scope>
    <source>
        <strain evidence="8 9">UMB0852</strain>
    </source>
</reference>
<protein>
    <submittedName>
        <fullName evidence="8">Glycosyl transferase</fullName>
    </submittedName>
</protein>
<evidence type="ECO:0000256" key="1">
    <source>
        <dbReference type="ARBA" id="ARBA00004141"/>
    </source>
</evidence>
<dbReference type="SUPFAM" id="SSF53448">
    <property type="entry name" value="Nucleotide-diphospho-sugar transferases"/>
    <property type="match status" value="1"/>
</dbReference>
<evidence type="ECO:0000313" key="9">
    <source>
        <dbReference type="Proteomes" id="UP000235682"/>
    </source>
</evidence>
<dbReference type="CDD" id="cd04179">
    <property type="entry name" value="DPM_DPG-synthase_like"/>
    <property type="match status" value="1"/>
</dbReference>
<keyword evidence="9" id="KW-1185">Reference proteome</keyword>
<feature type="transmembrane region" description="Helical" evidence="5">
    <location>
        <begin position="229"/>
        <end position="251"/>
    </location>
</feature>
<dbReference type="InterPro" id="IPR001173">
    <property type="entry name" value="Glyco_trans_2-like"/>
</dbReference>
<dbReference type="GO" id="GO:0000271">
    <property type="term" value="P:polysaccharide biosynthetic process"/>
    <property type="evidence" value="ECO:0007669"/>
    <property type="project" value="InterPro"/>
</dbReference>